<dbReference type="GO" id="GO:0016301">
    <property type="term" value="F:kinase activity"/>
    <property type="evidence" value="ECO:0007669"/>
    <property type="project" value="UniProtKB-KW"/>
</dbReference>
<dbReference type="EMBL" id="PGGN01000001">
    <property type="protein sequence ID" value="PSH59936.1"/>
    <property type="molecule type" value="Genomic_DNA"/>
</dbReference>
<dbReference type="InterPro" id="IPR027417">
    <property type="entry name" value="P-loop_NTPase"/>
</dbReference>
<dbReference type="Proteomes" id="UP000241158">
    <property type="component" value="Unassembled WGS sequence"/>
</dbReference>
<dbReference type="Gene3D" id="3.40.50.300">
    <property type="entry name" value="P-loop containing nucleotide triphosphate hydrolases"/>
    <property type="match status" value="1"/>
</dbReference>
<dbReference type="RefSeq" id="WP_106715241.1">
    <property type="nucleotide sequence ID" value="NZ_JACHXT010000002.1"/>
</dbReference>
<keyword evidence="2" id="KW-1185">Reference proteome</keyword>
<gene>
    <name evidence="1" type="ORF">CU100_04140</name>
</gene>
<dbReference type="SUPFAM" id="SSF52540">
    <property type="entry name" value="P-loop containing nucleoside triphosphate hydrolases"/>
    <property type="match status" value="1"/>
</dbReference>
<protein>
    <submittedName>
        <fullName evidence="1">2-phosphoglycerate kinase</fullName>
    </submittedName>
</protein>
<comment type="caution">
    <text evidence="1">The sequence shown here is derived from an EMBL/GenBank/DDBJ whole genome shotgun (WGS) entry which is preliminary data.</text>
</comment>
<evidence type="ECO:0000313" key="1">
    <source>
        <dbReference type="EMBL" id="PSH59936.1"/>
    </source>
</evidence>
<evidence type="ECO:0000313" key="2">
    <source>
        <dbReference type="Proteomes" id="UP000241158"/>
    </source>
</evidence>
<accession>A0A2P7B0D0</accession>
<sequence length="209" mass="23231">MSIRIDPNLRVLLIGGSSNVGKSAVAAALAEQLGWRCVSTDSLARHPGRPWRQSNKKVPTHVADHYLILKANELLESIILHHRKMSPIVAELVKSTVSDTSLPKLVLEGSALWPFITSGPQQKEVAAIWLTASADTLRARIYENSGFANANEQNRAMISRFLERTLLFDRKTAELVNGHGCRVIDVDAYESAEELTGDIMEHLKMRPKR</sequence>
<keyword evidence="1" id="KW-0808">Transferase</keyword>
<dbReference type="OrthoDB" id="4297974at2"/>
<keyword evidence="1" id="KW-0418">Kinase</keyword>
<name>A0A2P7B0D0_9HYPH</name>
<dbReference type="AlphaFoldDB" id="A0A2P7B0D0"/>
<organism evidence="1 2">
    <name type="scientific">Phyllobacterium endophyticum</name>
    <dbReference type="NCBI Taxonomy" id="1149773"/>
    <lineage>
        <taxon>Bacteria</taxon>
        <taxon>Pseudomonadati</taxon>
        <taxon>Pseudomonadota</taxon>
        <taxon>Alphaproteobacteria</taxon>
        <taxon>Hyphomicrobiales</taxon>
        <taxon>Phyllobacteriaceae</taxon>
        <taxon>Phyllobacterium</taxon>
    </lineage>
</organism>
<reference evidence="2" key="1">
    <citation type="submission" date="2017-11" db="EMBL/GenBank/DDBJ databases">
        <authorList>
            <person name="Kuznetsova I."/>
            <person name="Sazanova A."/>
            <person name="Chirak E."/>
            <person name="Safronova V."/>
            <person name="Willems A."/>
        </authorList>
    </citation>
    <scope>NUCLEOTIDE SEQUENCE [LARGE SCALE GENOMIC DNA]</scope>
    <source>
        <strain evidence="2">PEPV15</strain>
    </source>
</reference>
<proteinExistence type="predicted"/>